<evidence type="ECO:0000256" key="3">
    <source>
        <dbReference type="ARBA" id="ARBA00023125"/>
    </source>
</evidence>
<dbReference type="SUPFAM" id="SSF53850">
    <property type="entry name" value="Periplasmic binding protein-like II"/>
    <property type="match status" value="1"/>
</dbReference>
<dbReference type="Gene3D" id="1.10.10.10">
    <property type="entry name" value="Winged helix-like DNA-binding domain superfamily/Winged helix DNA-binding domain"/>
    <property type="match status" value="1"/>
</dbReference>
<dbReference type="Proteomes" id="UP000886841">
    <property type="component" value="Unassembled WGS sequence"/>
</dbReference>
<dbReference type="PRINTS" id="PR00039">
    <property type="entry name" value="HTHLYSR"/>
</dbReference>
<dbReference type="EMBL" id="DVHU01000023">
    <property type="protein sequence ID" value="HIR92305.1"/>
    <property type="molecule type" value="Genomic_DNA"/>
</dbReference>
<dbReference type="AlphaFoldDB" id="A0A9D1JF39"/>
<dbReference type="Pfam" id="PF00126">
    <property type="entry name" value="HTH_1"/>
    <property type="match status" value="1"/>
</dbReference>
<keyword evidence="2" id="KW-0805">Transcription regulation</keyword>
<dbReference type="InterPro" id="IPR050950">
    <property type="entry name" value="HTH-type_LysR_regulators"/>
</dbReference>
<evidence type="ECO:0000256" key="1">
    <source>
        <dbReference type="ARBA" id="ARBA00009437"/>
    </source>
</evidence>
<dbReference type="CDD" id="cd05466">
    <property type="entry name" value="PBP2_LTTR_substrate"/>
    <property type="match status" value="1"/>
</dbReference>
<dbReference type="FunFam" id="1.10.10.10:FF:000001">
    <property type="entry name" value="LysR family transcriptional regulator"/>
    <property type="match status" value="1"/>
</dbReference>
<dbReference type="InterPro" id="IPR036388">
    <property type="entry name" value="WH-like_DNA-bd_sf"/>
</dbReference>
<sequence>MELKQLEYFVELCKVRNFTKASINLNVAQPSVTKAIQKLEDELGVKLVVRSQKPLGLTPQGEIFYSQVERILKELEAAAALISRAEEGNQKILNFGISTFSGVALERMLAAAETAPRELFYNIIHCSSTDICNRILDEKLDLGWVIGYDIPSNLEFIPLETQEALLILPENTPLSFKPEVTFEDLREEYFTTISSNKKSALVQLVLERCHQAGYEPKKTFDYEAYHPSAQLAIQWVRNGLGIGFLPQYAVSEITDLPVISMSPPLTFPVGLVHRKGGITSQVRRMITYIRSNYPNFIQRWES</sequence>
<dbReference type="GO" id="GO:0003677">
    <property type="term" value="F:DNA binding"/>
    <property type="evidence" value="ECO:0007669"/>
    <property type="project" value="UniProtKB-KW"/>
</dbReference>
<keyword evidence="3" id="KW-0238">DNA-binding</keyword>
<dbReference type="GO" id="GO:0005829">
    <property type="term" value="C:cytosol"/>
    <property type="evidence" value="ECO:0007669"/>
    <property type="project" value="TreeGrafter"/>
</dbReference>
<dbReference type="Pfam" id="PF03466">
    <property type="entry name" value="LysR_substrate"/>
    <property type="match status" value="1"/>
</dbReference>
<comment type="similarity">
    <text evidence="1">Belongs to the LysR transcriptional regulatory family.</text>
</comment>
<evidence type="ECO:0000256" key="2">
    <source>
        <dbReference type="ARBA" id="ARBA00023015"/>
    </source>
</evidence>
<evidence type="ECO:0000259" key="5">
    <source>
        <dbReference type="PROSITE" id="PS50931"/>
    </source>
</evidence>
<protein>
    <submittedName>
        <fullName evidence="6">LysR family transcriptional regulator</fullName>
    </submittedName>
</protein>
<accession>A0A9D1JF39</accession>
<dbReference type="InterPro" id="IPR036390">
    <property type="entry name" value="WH_DNA-bd_sf"/>
</dbReference>
<gene>
    <name evidence="6" type="ORF">IAB98_02640</name>
</gene>
<dbReference type="PANTHER" id="PTHR30419">
    <property type="entry name" value="HTH-TYPE TRANSCRIPTIONAL REGULATOR YBHD"/>
    <property type="match status" value="1"/>
</dbReference>
<proteinExistence type="inferred from homology"/>
<dbReference type="PROSITE" id="PS50931">
    <property type="entry name" value="HTH_LYSR"/>
    <property type="match status" value="1"/>
</dbReference>
<comment type="caution">
    <text evidence="6">The sequence shown here is derived from an EMBL/GenBank/DDBJ whole genome shotgun (WGS) entry which is preliminary data.</text>
</comment>
<evidence type="ECO:0000256" key="4">
    <source>
        <dbReference type="ARBA" id="ARBA00023163"/>
    </source>
</evidence>
<dbReference type="SUPFAM" id="SSF46785">
    <property type="entry name" value="Winged helix' DNA-binding domain"/>
    <property type="match status" value="1"/>
</dbReference>
<evidence type="ECO:0000313" key="6">
    <source>
        <dbReference type="EMBL" id="HIR92305.1"/>
    </source>
</evidence>
<reference evidence="6" key="1">
    <citation type="submission" date="2020-10" db="EMBL/GenBank/DDBJ databases">
        <authorList>
            <person name="Gilroy R."/>
        </authorList>
    </citation>
    <scope>NUCLEOTIDE SEQUENCE</scope>
    <source>
        <strain evidence="6">ChiSxjej1B13-7041</strain>
    </source>
</reference>
<organism evidence="6 7">
    <name type="scientific">Candidatus Egerieimonas intestinavium</name>
    <dbReference type="NCBI Taxonomy" id="2840777"/>
    <lineage>
        <taxon>Bacteria</taxon>
        <taxon>Bacillati</taxon>
        <taxon>Bacillota</taxon>
        <taxon>Clostridia</taxon>
        <taxon>Lachnospirales</taxon>
        <taxon>Lachnospiraceae</taxon>
        <taxon>Lachnospiraceae incertae sedis</taxon>
        <taxon>Candidatus Egerieimonas</taxon>
    </lineage>
</organism>
<dbReference type="GO" id="GO:0003700">
    <property type="term" value="F:DNA-binding transcription factor activity"/>
    <property type="evidence" value="ECO:0007669"/>
    <property type="project" value="InterPro"/>
</dbReference>
<name>A0A9D1JF39_9FIRM</name>
<dbReference type="InterPro" id="IPR005119">
    <property type="entry name" value="LysR_subst-bd"/>
</dbReference>
<dbReference type="Gene3D" id="3.40.190.290">
    <property type="match status" value="1"/>
</dbReference>
<keyword evidence="4" id="KW-0804">Transcription</keyword>
<reference evidence="6" key="2">
    <citation type="journal article" date="2021" name="PeerJ">
        <title>Extensive microbial diversity within the chicken gut microbiome revealed by metagenomics and culture.</title>
        <authorList>
            <person name="Gilroy R."/>
            <person name="Ravi A."/>
            <person name="Getino M."/>
            <person name="Pursley I."/>
            <person name="Horton D.L."/>
            <person name="Alikhan N.F."/>
            <person name="Baker D."/>
            <person name="Gharbi K."/>
            <person name="Hall N."/>
            <person name="Watson M."/>
            <person name="Adriaenssens E.M."/>
            <person name="Foster-Nyarko E."/>
            <person name="Jarju S."/>
            <person name="Secka A."/>
            <person name="Antonio M."/>
            <person name="Oren A."/>
            <person name="Chaudhuri R.R."/>
            <person name="La Ragione R."/>
            <person name="Hildebrand F."/>
            <person name="Pallen M.J."/>
        </authorList>
    </citation>
    <scope>NUCLEOTIDE SEQUENCE</scope>
    <source>
        <strain evidence="6">ChiSxjej1B13-7041</strain>
    </source>
</reference>
<evidence type="ECO:0000313" key="7">
    <source>
        <dbReference type="Proteomes" id="UP000886841"/>
    </source>
</evidence>
<dbReference type="PANTHER" id="PTHR30419:SF8">
    <property type="entry name" value="NITROGEN ASSIMILATION TRANSCRIPTIONAL ACTIVATOR-RELATED"/>
    <property type="match status" value="1"/>
</dbReference>
<feature type="domain" description="HTH lysR-type" evidence="5">
    <location>
        <begin position="1"/>
        <end position="58"/>
    </location>
</feature>
<dbReference type="InterPro" id="IPR000847">
    <property type="entry name" value="LysR_HTH_N"/>
</dbReference>